<comment type="caution">
    <text evidence="1">The sequence shown here is derived from an EMBL/GenBank/DDBJ whole genome shotgun (WGS) entry which is preliminary data.</text>
</comment>
<protein>
    <submittedName>
        <fullName evidence="1">Uncharacterized protein</fullName>
    </submittedName>
</protein>
<dbReference type="Proteomes" id="UP001597349">
    <property type="component" value="Unassembled WGS sequence"/>
</dbReference>
<dbReference type="RefSeq" id="WP_379016795.1">
    <property type="nucleotide sequence ID" value="NZ_JBHUGY010000003.1"/>
</dbReference>
<evidence type="ECO:0000313" key="1">
    <source>
        <dbReference type="EMBL" id="MFD2051985.1"/>
    </source>
</evidence>
<reference evidence="2" key="1">
    <citation type="journal article" date="2019" name="Int. J. Syst. Evol. Microbiol.">
        <title>The Global Catalogue of Microorganisms (GCM) 10K type strain sequencing project: providing services to taxonomists for standard genome sequencing and annotation.</title>
        <authorList>
            <consortium name="The Broad Institute Genomics Platform"/>
            <consortium name="The Broad Institute Genome Sequencing Center for Infectious Disease"/>
            <person name="Wu L."/>
            <person name="Ma J."/>
        </authorList>
    </citation>
    <scope>NUCLEOTIDE SEQUENCE [LARGE SCALE GENOMIC DNA]</scope>
    <source>
        <strain evidence="2">CGMCC 1.16226</strain>
    </source>
</reference>
<keyword evidence="2" id="KW-1185">Reference proteome</keyword>
<organism evidence="1 2">
    <name type="scientific">Mesorhizobium calcicola</name>
    <dbReference type="NCBI Taxonomy" id="1300310"/>
    <lineage>
        <taxon>Bacteria</taxon>
        <taxon>Pseudomonadati</taxon>
        <taxon>Pseudomonadota</taxon>
        <taxon>Alphaproteobacteria</taxon>
        <taxon>Hyphomicrobiales</taxon>
        <taxon>Phyllobacteriaceae</taxon>
        <taxon>Mesorhizobium</taxon>
    </lineage>
</organism>
<evidence type="ECO:0000313" key="2">
    <source>
        <dbReference type="Proteomes" id="UP001597349"/>
    </source>
</evidence>
<gene>
    <name evidence="1" type="ORF">ACFSQT_02090</name>
</gene>
<sequence>MLVDFILTCIWRMAASRTRGRPGHALGHYADLIEGRLFGPGEGCDPAVFIESFEIDDGEGAPLVIAVLPSPANADRGSWHFIVSGLRFVVDFTGLFGIGLERANSLAFVSIDRGALRSVDEVDGLRQSLERMSLPRRRPSSAKPGF</sequence>
<proteinExistence type="predicted"/>
<accession>A0ABW4W6P5</accession>
<dbReference type="EMBL" id="JBHUGY010000003">
    <property type="protein sequence ID" value="MFD2051985.1"/>
    <property type="molecule type" value="Genomic_DNA"/>
</dbReference>
<name>A0ABW4W6P5_9HYPH</name>